<dbReference type="AlphaFoldDB" id="A0A433RTW2"/>
<comment type="subcellular location">
    <subcellularLocation>
        <location evidence="1">Cell membrane</location>
        <topology evidence="1">Multi-pass membrane protein</topology>
    </subcellularLocation>
</comment>
<dbReference type="Proteomes" id="UP000288623">
    <property type="component" value="Unassembled WGS sequence"/>
</dbReference>
<dbReference type="EMBL" id="JTFC01000031">
    <property type="protein sequence ID" value="RUS55605.1"/>
    <property type="molecule type" value="Genomic_DNA"/>
</dbReference>
<dbReference type="OrthoDB" id="9784202at2"/>
<evidence type="ECO:0000256" key="4">
    <source>
        <dbReference type="ARBA" id="ARBA00022989"/>
    </source>
</evidence>
<dbReference type="PIRSF" id="PIRSF006324">
    <property type="entry name" value="LeuE"/>
    <property type="match status" value="1"/>
</dbReference>
<evidence type="ECO:0000256" key="1">
    <source>
        <dbReference type="ARBA" id="ARBA00004651"/>
    </source>
</evidence>
<dbReference type="PANTHER" id="PTHR30086">
    <property type="entry name" value="ARGININE EXPORTER PROTEIN ARGO"/>
    <property type="match status" value="1"/>
</dbReference>
<name>A0A433RTW2_9BACL</name>
<proteinExistence type="predicted"/>
<protein>
    <submittedName>
        <fullName evidence="7">Lysine transporter LysE</fullName>
    </submittedName>
</protein>
<comment type="caution">
    <text evidence="7">The sequence shown here is derived from an EMBL/GenBank/DDBJ whole genome shotgun (WGS) entry which is preliminary data.</text>
</comment>
<organism evidence="7 8">
    <name type="scientific">Candidatus Kurthia intestinigallinarum</name>
    <dbReference type="NCBI Taxonomy" id="1562256"/>
    <lineage>
        <taxon>Bacteria</taxon>
        <taxon>Bacillati</taxon>
        <taxon>Bacillota</taxon>
        <taxon>Bacilli</taxon>
        <taxon>Bacillales</taxon>
        <taxon>Caryophanaceae</taxon>
        <taxon>Kurthia</taxon>
    </lineage>
</organism>
<evidence type="ECO:0000256" key="5">
    <source>
        <dbReference type="ARBA" id="ARBA00023136"/>
    </source>
</evidence>
<evidence type="ECO:0000313" key="8">
    <source>
        <dbReference type="Proteomes" id="UP000288623"/>
    </source>
</evidence>
<dbReference type="Pfam" id="PF01810">
    <property type="entry name" value="LysE"/>
    <property type="match status" value="1"/>
</dbReference>
<keyword evidence="5 6" id="KW-0472">Membrane</keyword>
<keyword evidence="8" id="KW-1185">Reference proteome</keyword>
<sequence length="205" mass="22423">MENIGVFLLMSLLLILVPGPDSGLVIQNSIVHGKKAGMKTVIGSVSGLFIHTAAAVLGLSALIVKSAWLFTILKWVGAAYLIYIGISSLRTVLRKEEPAAMTKAKKQKSFYLQGFITCASNPKVAVFFLTFLPQFVTDNLNHMLQFSLMGLAYGVMTIMVFTLYVLLIEAFSRWLKKPIVQKALQGTTGAVLVTFGVRLALERQP</sequence>
<gene>
    <name evidence="7" type="ORF">QI30_11835</name>
</gene>
<feature type="transmembrane region" description="Helical" evidence="6">
    <location>
        <begin position="151"/>
        <end position="171"/>
    </location>
</feature>
<evidence type="ECO:0000256" key="2">
    <source>
        <dbReference type="ARBA" id="ARBA00022475"/>
    </source>
</evidence>
<feature type="transmembrane region" description="Helical" evidence="6">
    <location>
        <begin position="67"/>
        <end position="89"/>
    </location>
</feature>
<dbReference type="GO" id="GO:0005886">
    <property type="term" value="C:plasma membrane"/>
    <property type="evidence" value="ECO:0007669"/>
    <property type="project" value="UniProtKB-SubCell"/>
</dbReference>
<keyword evidence="4 6" id="KW-1133">Transmembrane helix</keyword>
<reference evidence="7 8" key="1">
    <citation type="submission" date="2014-11" db="EMBL/GenBank/DDBJ databases">
        <title>Genome sequence and analysis of novel Kurthia sp.</title>
        <authorList>
            <person name="Lawson J.N."/>
            <person name="Gonzalez J.E."/>
            <person name="Rinauldi L."/>
            <person name="Xuan Z."/>
            <person name="Firman A."/>
            <person name="Shaddox L."/>
            <person name="Trudeau A."/>
            <person name="Shah S."/>
            <person name="Reiman D."/>
        </authorList>
    </citation>
    <scope>NUCLEOTIDE SEQUENCE [LARGE SCALE GENOMIC DNA]</scope>
    <source>
        <strain evidence="7 8">3B1D</strain>
    </source>
</reference>
<dbReference type="InterPro" id="IPR001123">
    <property type="entry name" value="LeuE-type"/>
</dbReference>
<feature type="transmembrane region" description="Helical" evidence="6">
    <location>
        <begin position="38"/>
        <end position="61"/>
    </location>
</feature>
<evidence type="ECO:0000256" key="6">
    <source>
        <dbReference type="SAM" id="Phobius"/>
    </source>
</evidence>
<accession>A0A433RTW2</accession>
<feature type="transmembrane region" description="Helical" evidence="6">
    <location>
        <begin position="110"/>
        <end position="131"/>
    </location>
</feature>
<evidence type="ECO:0000313" key="7">
    <source>
        <dbReference type="EMBL" id="RUS55605.1"/>
    </source>
</evidence>
<feature type="transmembrane region" description="Helical" evidence="6">
    <location>
        <begin position="6"/>
        <end position="26"/>
    </location>
</feature>
<dbReference type="GO" id="GO:0015171">
    <property type="term" value="F:amino acid transmembrane transporter activity"/>
    <property type="evidence" value="ECO:0007669"/>
    <property type="project" value="TreeGrafter"/>
</dbReference>
<keyword evidence="3 6" id="KW-0812">Transmembrane</keyword>
<evidence type="ECO:0000256" key="3">
    <source>
        <dbReference type="ARBA" id="ARBA00022692"/>
    </source>
</evidence>
<keyword evidence="2" id="KW-1003">Cell membrane</keyword>
<dbReference type="PANTHER" id="PTHR30086:SF20">
    <property type="entry name" value="ARGININE EXPORTER PROTEIN ARGO-RELATED"/>
    <property type="match status" value="1"/>
</dbReference>
<dbReference type="RefSeq" id="WP_020189153.1">
    <property type="nucleotide sequence ID" value="NZ_JTFC01000031.1"/>
</dbReference>